<evidence type="ECO:0000256" key="1">
    <source>
        <dbReference type="ARBA" id="ARBA00022603"/>
    </source>
</evidence>
<dbReference type="AlphaFoldDB" id="A0A1S2PFI7"/>
<feature type="domain" description="Methyltransferase" evidence="4">
    <location>
        <begin position="54"/>
        <end position="146"/>
    </location>
</feature>
<dbReference type="GO" id="GO:0008168">
    <property type="term" value="F:methyltransferase activity"/>
    <property type="evidence" value="ECO:0007669"/>
    <property type="project" value="UniProtKB-KW"/>
</dbReference>
<keyword evidence="6" id="KW-1185">Reference proteome</keyword>
<accession>A0A1S2PFI7</accession>
<protein>
    <recommendedName>
        <fullName evidence="4">Methyltransferase domain-containing protein</fullName>
    </recommendedName>
</protein>
<dbReference type="PANTHER" id="PTHR43464:SF19">
    <property type="entry name" value="UBIQUINONE BIOSYNTHESIS O-METHYLTRANSFERASE, MITOCHONDRIAL"/>
    <property type="match status" value="1"/>
</dbReference>
<dbReference type="OrthoDB" id="9786503at2"/>
<evidence type="ECO:0000256" key="2">
    <source>
        <dbReference type="ARBA" id="ARBA00022679"/>
    </source>
</evidence>
<dbReference type="Pfam" id="PF13649">
    <property type="entry name" value="Methyltransf_25"/>
    <property type="match status" value="1"/>
</dbReference>
<dbReference type="RefSeq" id="WP_071385735.1">
    <property type="nucleotide sequence ID" value="NZ_MLYO01000081.1"/>
</dbReference>
<organism evidence="5 6">
    <name type="scientific">Streptomyces monashensis</name>
    <dbReference type="NCBI Taxonomy" id="1678012"/>
    <lineage>
        <taxon>Bacteria</taxon>
        <taxon>Bacillati</taxon>
        <taxon>Actinomycetota</taxon>
        <taxon>Actinomycetes</taxon>
        <taxon>Kitasatosporales</taxon>
        <taxon>Streptomycetaceae</taxon>
        <taxon>Streptomyces</taxon>
    </lineage>
</organism>
<proteinExistence type="predicted"/>
<comment type="caution">
    <text evidence="5">The sequence shown here is derived from an EMBL/GenBank/DDBJ whole genome shotgun (WGS) entry which is preliminary data.</text>
</comment>
<dbReference type="GO" id="GO:0032259">
    <property type="term" value="P:methylation"/>
    <property type="evidence" value="ECO:0007669"/>
    <property type="project" value="UniProtKB-KW"/>
</dbReference>
<dbReference type="CDD" id="cd02440">
    <property type="entry name" value="AdoMet_MTases"/>
    <property type="match status" value="1"/>
</dbReference>
<evidence type="ECO:0000256" key="3">
    <source>
        <dbReference type="ARBA" id="ARBA00022691"/>
    </source>
</evidence>
<keyword evidence="1" id="KW-0489">Methyltransferase</keyword>
<dbReference type="EMBL" id="MLYO01000081">
    <property type="protein sequence ID" value="OIJ92342.1"/>
    <property type="molecule type" value="Genomic_DNA"/>
</dbReference>
<evidence type="ECO:0000313" key="5">
    <source>
        <dbReference type="EMBL" id="OIJ92342.1"/>
    </source>
</evidence>
<evidence type="ECO:0000259" key="4">
    <source>
        <dbReference type="Pfam" id="PF13649"/>
    </source>
</evidence>
<gene>
    <name evidence="5" type="ORF">BIV23_39045</name>
</gene>
<dbReference type="PANTHER" id="PTHR43464">
    <property type="entry name" value="METHYLTRANSFERASE"/>
    <property type="match status" value="1"/>
</dbReference>
<keyword evidence="2" id="KW-0808">Transferase</keyword>
<dbReference type="SUPFAM" id="SSF53335">
    <property type="entry name" value="S-adenosyl-L-methionine-dependent methyltransferases"/>
    <property type="match status" value="1"/>
</dbReference>
<dbReference type="Gene3D" id="3.40.50.150">
    <property type="entry name" value="Vaccinia Virus protein VP39"/>
    <property type="match status" value="1"/>
</dbReference>
<dbReference type="InterPro" id="IPR041698">
    <property type="entry name" value="Methyltransf_25"/>
</dbReference>
<dbReference type="InterPro" id="IPR029063">
    <property type="entry name" value="SAM-dependent_MTases_sf"/>
</dbReference>
<evidence type="ECO:0000313" key="6">
    <source>
        <dbReference type="Proteomes" id="UP000179642"/>
    </source>
</evidence>
<sequence length="221" mass="24621">MNPAAGAHAPYDDILHAAFERRYREGEDSWSREPAMRRLVPLLLERLARPGGHVLDIGAGRGPDTVELLAAGHRVTATDLLRLPEWDAIEHRWGERVAFLRGDITELPLPPARFDAAVDNGVLHHQDPARYPAYLAAVRRTLRPGGLLALSLFSTVEERPDGVVNRADDGRISRWFTAHETRQLLGEAHFETLALERIPRRLEGLAYLLVVAAATDEKDGQ</sequence>
<dbReference type="Proteomes" id="UP000179642">
    <property type="component" value="Unassembled WGS sequence"/>
</dbReference>
<reference evidence="5 6" key="1">
    <citation type="submission" date="2016-10" db="EMBL/GenBank/DDBJ databases">
        <title>Genome sequence of Streptomyces sp. MUSC 1.</title>
        <authorList>
            <person name="Lee L.-H."/>
            <person name="Ser H.-L."/>
            <person name="Law J.W.-F."/>
        </authorList>
    </citation>
    <scope>NUCLEOTIDE SEQUENCE [LARGE SCALE GENOMIC DNA]</scope>
    <source>
        <strain evidence="5 6">MUSC 1</strain>
    </source>
</reference>
<name>A0A1S2PFI7_9ACTN</name>
<keyword evidence="3" id="KW-0949">S-adenosyl-L-methionine</keyword>